<dbReference type="AlphaFoldDB" id="A0A2G5V9Q0"/>
<keyword evidence="2" id="KW-1185">Reference proteome</keyword>
<evidence type="ECO:0000313" key="2">
    <source>
        <dbReference type="Proteomes" id="UP000230233"/>
    </source>
</evidence>
<reference evidence="2" key="1">
    <citation type="submission" date="2017-10" db="EMBL/GenBank/DDBJ databases">
        <title>Rapid genome shrinkage in a self-fertile nematode reveals novel sperm competition proteins.</title>
        <authorList>
            <person name="Yin D."/>
            <person name="Schwarz E.M."/>
            <person name="Thomas C.G."/>
            <person name="Felde R.L."/>
            <person name="Korf I.F."/>
            <person name="Cutter A.D."/>
            <person name="Schartner C.M."/>
            <person name="Ralston E.J."/>
            <person name="Meyer B.J."/>
            <person name="Haag E.S."/>
        </authorList>
    </citation>
    <scope>NUCLEOTIDE SEQUENCE [LARGE SCALE GENOMIC DNA]</scope>
    <source>
        <strain evidence="2">JU1422</strain>
    </source>
</reference>
<comment type="caution">
    <text evidence="1">The sequence shown here is derived from an EMBL/GenBank/DDBJ whole genome shotgun (WGS) entry which is preliminary data.</text>
</comment>
<accession>A0A2G5V9Q0</accession>
<gene>
    <name evidence="1" type="primary">Cnig_chr_II.g7411</name>
    <name evidence="1" type="ORF">B9Z55_007411</name>
</gene>
<dbReference type="OrthoDB" id="10455767at2759"/>
<evidence type="ECO:0000313" key="1">
    <source>
        <dbReference type="EMBL" id="PIC48447.1"/>
    </source>
</evidence>
<protein>
    <submittedName>
        <fullName evidence="1">Uncharacterized protein</fullName>
    </submittedName>
</protein>
<sequence>MSGAENMKMMAQKYPWKSFEEAKLKKKKMDVILNTAFIVEPQKTKCFELGKCLSAAKKIFEKSLMSSKASKASILETIPEESIILRSKGAMAGDNKWKRCDTACLFDPKKLEIPQVVQKPMNEKDLFVRWFALRGCGNEGTAADYWDKSRHQNYDFLFWTWKLKAIILQNTHEDQLKQGFIFLDISDHSARLPEFSLAPKVVLTPKLPEFPSFWYVEDSMIKDKSCLLDLENPKKPQLVKQPVDEKELYVKYSMETEKCYGTTRERAESRWEERKNVKNGLLYVTWKMHAVKLRLEHENQIRKKWIVVKS</sequence>
<proteinExistence type="predicted"/>
<name>A0A2G5V9Q0_9PELO</name>
<organism evidence="1 2">
    <name type="scientific">Caenorhabditis nigoni</name>
    <dbReference type="NCBI Taxonomy" id="1611254"/>
    <lineage>
        <taxon>Eukaryota</taxon>
        <taxon>Metazoa</taxon>
        <taxon>Ecdysozoa</taxon>
        <taxon>Nematoda</taxon>
        <taxon>Chromadorea</taxon>
        <taxon>Rhabditida</taxon>
        <taxon>Rhabditina</taxon>
        <taxon>Rhabditomorpha</taxon>
        <taxon>Rhabditoidea</taxon>
        <taxon>Rhabditidae</taxon>
        <taxon>Peloderinae</taxon>
        <taxon>Caenorhabditis</taxon>
    </lineage>
</organism>
<dbReference type="Proteomes" id="UP000230233">
    <property type="component" value="Chromosome II"/>
</dbReference>
<dbReference type="EMBL" id="PDUG01000002">
    <property type="protein sequence ID" value="PIC48447.1"/>
    <property type="molecule type" value="Genomic_DNA"/>
</dbReference>